<dbReference type="PANTHER" id="PTHR19143">
    <property type="entry name" value="FIBRINOGEN/TENASCIN/ANGIOPOEITIN"/>
    <property type="match status" value="1"/>
</dbReference>
<keyword evidence="4" id="KW-1185">Reference proteome</keyword>
<dbReference type="Pfam" id="PF00147">
    <property type="entry name" value="Fibrinogen_C"/>
    <property type="match status" value="1"/>
</dbReference>
<evidence type="ECO:0000313" key="4">
    <source>
        <dbReference type="Proteomes" id="UP000075880"/>
    </source>
</evidence>
<evidence type="ECO:0000259" key="2">
    <source>
        <dbReference type="PROSITE" id="PS51406"/>
    </source>
</evidence>
<feature type="domain" description="Fibrinogen C-terminal" evidence="2">
    <location>
        <begin position="17"/>
        <end position="231"/>
    </location>
</feature>
<sequence length="231" mass="26960">MWNRGCFTKLDKLGNKLNRIVPYSSCMDVPTTVSGTYGLQVGPQRARLSVYCEQIAFGGGWVVFQHRFNGSVDFYRTWDEYREGFGSLDGEFWLGLDYLHRLTSARPHELIVEVRNFFGDYGYAHYDQFTIESESEQYSLQLGKYNGTAGDSMIAHTNMKFTTKDRDNDLNSFGNCAEYYQGAWWYDYCSHANLNGIYQNTTDSWNAMIWYFLKHDSRAMAYSRMMIRELK</sequence>
<dbReference type="CDD" id="cd00087">
    <property type="entry name" value="FReD"/>
    <property type="match status" value="1"/>
</dbReference>
<dbReference type="SUPFAM" id="SSF56496">
    <property type="entry name" value="Fibrinogen C-terminal domain-like"/>
    <property type="match status" value="1"/>
</dbReference>
<dbReference type="PANTHER" id="PTHR19143:SF327">
    <property type="entry name" value="FI21813P1-RELATED"/>
    <property type="match status" value="1"/>
</dbReference>
<keyword evidence="1" id="KW-1015">Disulfide bond</keyword>
<dbReference type="GO" id="GO:0005615">
    <property type="term" value="C:extracellular space"/>
    <property type="evidence" value="ECO:0007669"/>
    <property type="project" value="TreeGrafter"/>
</dbReference>
<accession>A0AAG5DCA0</accession>
<dbReference type="InterPro" id="IPR002181">
    <property type="entry name" value="Fibrinogen_a/b/g_C_dom"/>
</dbReference>
<dbReference type="InterPro" id="IPR014716">
    <property type="entry name" value="Fibrinogen_a/b/g_C_1"/>
</dbReference>
<dbReference type="InterPro" id="IPR050373">
    <property type="entry name" value="Fibrinogen_C-term_domain"/>
</dbReference>
<name>A0AAG5DCA0_ANOAO</name>
<dbReference type="InterPro" id="IPR020837">
    <property type="entry name" value="Fibrinogen_CS"/>
</dbReference>
<dbReference type="SMART" id="SM00186">
    <property type="entry name" value="FBG"/>
    <property type="match status" value="1"/>
</dbReference>
<dbReference type="Proteomes" id="UP000075880">
    <property type="component" value="Unassembled WGS sequence"/>
</dbReference>
<evidence type="ECO:0000313" key="3">
    <source>
        <dbReference type="EnsemblMetazoa" id="ENSAATROPP008877"/>
    </source>
</evidence>
<proteinExistence type="predicted"/>
<dbReference type="Gene3D" id="3.90.215.10">
    <property type="entry name" value="Gamma Fibrinogen, chain A, domain 1"/>
    <property type="match status" value="1"/>
</dbReference>
<organism evidence="3 4">
    <name type="scientific">Anopheles atroparvus</name>
    <name type="common">European mosquito</name>
    <dbReference type="NCBI Taxonomy" id="41427"/>
    <lineage>
        <taxon>Eukaryota</taxon>
        <taxon>Metazoa</taxon>
        <taxon>Ecdysozoa</taxon>
        <taxon>Arthropoda</taxon>
        <taxon>Hexapoda</taxon>
        <taxon>Insecta</taxon>
        <taxon>Pterygota</taxon>
        <taxon>Neoptera</taxon>
        <taxon>Endopterygota</taxon>
        <taxon>Diptera</taxon>
        <taxon>Nematocera</taxon>
        <taxon>Culicoidea</taxon>
        <taxon>Culicidae</taxon>
        <taxon>Anophelinae</taxon>
        <taxon>Anopheles</taxon>
    </lineage>
</organism>
<reference evidence="3" key="1">
    <citation type="submission" date="2024-04" db="UniProtKB">
        <authorList>
            <consortium name="EnsemblMetazoa"/>
        </authorList>
    </citation>
    <scope>IDENTIFICATION</scope>
    <source>
        <strain evidence="3">EBRO</strain>
    </source>
</reference>
<evidence type="ECO:0000256" key="1">
    <source>
        <dbReference type="ARBA" id="ARBA00023157"/>
    </source>
</evidence>
<dbReference type="AlphaFoldDB" id="A0AAG5DCA0"/>
<dbReference type="PROSITE" id="PS00514">
    <property type="entry name" value="FIBRINOGEN_C_1"/>
    <property type="match status" value="1"/>
</dbReference>
<dbReference type="PROSITE" id="PS51406">
    <property type="entry name" value="FIBRINOGEN_C_2"/>
    <property type="match status" value="1"/>
</dbReference>
<dbReference type="InterPro" id="IPR036056">
    <property type="entry name" value="Fibrinogen-like_C"/>
</dbReference>
<dbReference type="EnsemblMetazoa" id="ENSAATROPT009815">
    <property type="protein sequence ID" value="ENSAATROPP008877"/>
    <property type="gene ID" value="ENSAATROPG007997"/>
</dbReference>
<protein>
    <recommendedName>
        <fullName evidence="2">Fibrinogen C-terminal domain-containing protein</fullName>
    </recommendedName>
</protein>